<dbReference type="Proteomes" id="UP001497516">
    <property type="component" value="Chromosome 3"/>
</dbReference>
<organism evidence="5 6">
    <name type="scientific">Linum trigynum</name>
    <dbReference type="NCBI Taxonomy" id="586398"/>
    <lineage>
        <taxon>Eukaryota</taxon>
        <taxon>Viridiplantae</taxon>
        <taxon>Streptophyta</taxon>
        <taxon>Embryophyta</taxon>
        <taxon>Tracheophyta</taxon>
        <taxon>Spermatophyta</taxon>
        <taxon>Magnoliopsida</taxon>
        <taxon>eudicotyledons</taxon>
        <taxon>Gunneridae</taxon>
        <taxon>Pentapetalae</taxon>
        <taxon>rosids</taxon>
        <taxon>fabids</taxon>
        <taxon>Malpighiales</taxon>
        <taxon>Linaceae</taxon>
        <taxon>Linum</taxon>
    </lineage>
</organism>
<feature type="domain" description="Gnk2-homologous" evidence="4">
    <location>
        <begin position="30"/>
        <end position="130"/>
    </location>
</feature>
<dbReference type="EMBL" id="OZ034816">
    <property type="protein sequence ID" value="CAL1374786.1"/>
    <property type="molecule type" value="Genomic_DNA"/>
</dbReference>
<feature type="chain" id="PRO_5043685151" description="Gnk2-homologous domain-containing protein" evidence="3">
    <location>
        <begin position="28"/>
        <end position="131"/>
    </location>
</feature>
<gene>
    <name evidence="5" type="ORF">LTRI10_LOCUS16628</name>
</gene>
<evidence type="ECO:0000313" key="6">
    <source>
        <dbReference type="Proteomes" id="UP001497516"/>
    </source>
</evidence>
<dbReference type="AlphaFoldDB" id="A0AAV2DM97"/>
<evidence type="ECO:0000313" key="5">
    <source>
        <dbReference type="EMBL" id="CAL1374786.1"/>
    </source>
</evidence>
<evidence type="ECO:0000256" key="3">
    <source>
        <dbReference type="SAM" id="SignalP"/>
    </source>
</evidence>
<dbReference type="InterPro" id="IPR002902">
    <property type="entry name" value="GNK2"/>
</dbReference>
<protein>
    <recommendedName>
        <fullName evidence="4">Gnk2-homologous domain-containing protein</fullName>
    </recommendedName>
</protein>
<reference evidence="5 6" key="1">
    <citation type="submission" date="2024-04" db="EMBL/GenBank/DDBJ databases">
        <authorList>
            <person name="Fracassetti M."/>
        </authorList>
    </citation>
    <scope>NUCLEOTIDE SEQUENCE [LARGE SCALE GENOMIC DNA]</scope>
</reference>
<keyword evidence="6" id="KW-1185">Reference proteome</keyword>
<evidence type="ECO:0000256" key="1">
    <source>
        <dbReference type="ARBA" id="ARBA00022729"/>
    </source>
</evidence>
<name>A0AAV2DM97_9ROSI</name>
<evidence type="ECO:0000256" key="2">
    <source>
        <dbReference type="ARBA" id="ARBA00022737"/>
    </source>
</evidence>
<feature type="signal peptide" evidence="3">
    <location>
        <begin position="1"/>
        <end position="27"/>
    </location>
</feature>
<proteinExistence type="predicted"/>
<accession>A0AAV2DM97</accession>
<sequence>MAASSIAVLTILIGIMIATTPFDGANAEDAAPPLYVCNGNVDAGMTPCVSKMATTLITRDPRRGGRTNQCSVNATTTLHAVAYCYDIDYLPLCRLCLQHATKKVMSSCPDRVGARINNTLCAFRYEAYSFF</sequence>
<evidence type="ECO:0000259" key="4">
    <source>
        <dbReference type="PROSITE" id="PS51473"/>
    </source>
</evidence>
<keyword evidence="1 3" id="KW-0732">Signal</keyword>
<keyword evidence="2" id="KW-0677">Repeat</keyword>
<dbReference type="PROSITE" id="PS51473">
    <property type="entry name" value="GNK2"/>
    <property type="match status" value="1"/>
</dbReference>
<dbReference type="Gene3D" id="3.30.430.20">
    <property type="entry name" value="Gnk2 domain, C-X8-C-X2-C motif"/>
    <property type="match status" value="1"/>
</dbReference>
<dbReference type="InterPro" id="IPR038408">
    <property type="entry name" value="GNK2_sf"/>
</dbReference>